<dbReference type="AlphaFoldDB" id="A0A5J5G1I5"/>
<comment type="caution">
    <text evidence="2">The sequence shown here is derived from an EMBL/GenBank/DDBJ whole genome shotgun (WGS) entry which is preliminary data.</text>
</comment>
<feature type="transmembrane region" description="Helical" evidence="1">
    <location>
        <begin position="131"/>
        <end position="152"/>
    </location>
</feature>
<reference evidence="2 3" key="1">
    <citation type="submission" date="2019-09" db="EMBL/GenBank/DDBJ databases">
        <authorList>
            <person name="Li Y."/>
        </authorList>
    </citation>
    <scope>NUCLEOTIDE SEQUENCE [LARGE SCALE GENOMIC DNA]</scope>
    <source>
        <strain evidence="2 3">L3-3HA</strain>
    </source>
</reference>
<keyword evidence="3" id="KW-1185">Reference proteome</keyword>
<feature type="transmembrane region" description="Helical" evidence="1">
    <location>
        <begin position="12"/>
        <end position="29"/>
    </location>
</feature>
<proteinExistence type="predicted"/>
<gene>
    <name evidence="2" type="ORF">FJU30_10290</name>
</gene>
<accession>A0A5J5G1I5</accession>
<evidence type="ECO:0000313" key="3">
    <source>
        <dbReference type="Proteomes" id="UP000335415"/>
    </source>
</evidence>
<dbReference type="InterPro" id="IPR046730">
    <property type="entry name" value="DUF6622"/>
</dbReference>
<protein>
    <recommendedName>
        <fullName evidence="4">DUF1453 domain-containing protein</fullName>
    </recommendedName>
</protein>
<dbReference type="OrthoDB" id="3034721at2"/>
<organism evidence="2 3">
    <name type="scientific">Affinibrenneria salicis</name>
    <dbReference type="NCBI Taxonomy" id="2590031"/>
    <lineage>
        <taxon>Bacteria</taxon>
        <taxon>Pseudomonadati</taxon>
        <taxon>Pseudomonadota</taxon>
        <taxon>Gammaproteobacteria</taxon>
        <taxon>Enterobacterales</taxon>
        <taxon>Pectobacteriaceae</taxon>
        <taxon>Affinibrenneria</taxon>
    </lineage>
</organism>
<evidence type="ECO:0000256" key="1">
    <source>
        <dbReference type="SAM" id="Phobius"/>
    </source>
</evidence>
<keyword evidence="1" id="KW-0812">Transmembrane</keyword>
<keyword evidence="1" id="KW-0472">Membrane</keyword>
<evidence type="ECO:0000313" key="2">
    <source>
        <dbReference type="EMBL" id="KAA9000606.1"/>
    </source>
</evidence>
<dbReference type="Proteomes" id="UP000335415">
    <property type="component" value="Unassembled WGS sequence"/>
</dbReference>
<keyword evidence="1" id="KW-1133">Transmembrane helix</keyword>
<feature type="transmembrane region" description="Helical" evidence="1">
    <location>
        <begin position="41"/>
        <end position="59"/>
    </location>
</feature>
<dbReference type="RefSeq" id="WP_150434874.1">
    <property type="nucleotide sequence ID" value="NZ_VYKJ01000004.1"/>
</dbReference>
<dbReference type="Pfam" id="PF20327">
    <property type="entry name" value="DUF6622"/>
    <property type="match status" value="1"/>
</dbReference>
<feature type="transmembrane region" description="Helical" evidence="1">
    <location>
        <begin position="65"/>
        <end position="83"/>
    </location>
</feature>
<evidence type="ECO:0008006" key="4">
    <source>
        <dbReference type="Google" id="ProtNLM"/>
    </source>
</evidence>
<feature type="transmembrane region" description="Helical" evidence="1">
    <location>
        <begin position="104"/>
        <end position="125"/>
    </location>
</feature>
<dbReference type="EMBL" id="VYKJ01000004">
    <property type="protein sequence ID" value="KAA9000606.1"/>
    <property type="molecule type" value="Genomic_DNA"/>
</dbReference>
<sequence length="170" mass="18557">MTLIFNTMRHTPSWVWVVLLLLIYSGLKARRPRRQTQLRLLLLPAIFLVWGLVSIFLALPAWGAGLVGFAAAFVLCGALSWRLNKDVGYYDASGGQYVRAGTGWPLVVMLLTFAGRYYCAIQLAWEPTLATSAVFCALSGIVGGFSAGFFAAGSGRLLMQRYYPVSADPA</sequence>
<name>A0A5J5G1I5_9GAMM</name>